<dbReference type="GO" id="GO:0006261">
    <property type="term" value="P:DNA-templated DNA replication"/>
    <property type="evidence" value="ECO:0007669"/>
    <property type="project" value="TreeGrafter"/>
</dbReference>
<gene>
    <name evidence="4" type="ORF">OFUS_LOCUS2559</name>
</gene>
<dbReference type="EMBL" id="CAIIXF020000001">
    <property type="protein sequence ID" value="CAH1775230.1"/>
    <property type="molecule type" value="Genomic_DNA"/>
</dbReference>
<evidence type="ECO:0000256" key="1">
    <source>
        <dbReference type="ARBA" id="ARBA00004123"/>
    </source>
</evidence>
<dbReference type="PANTHER" id="PTHR10252:SF79">
    <property type="entry name" value="DNA POLYMERASE EPSILON SUBUNIT 4"/>
    <property type="match status" value="1"/>
</dbReference>
<feature type="region of interest" description="Disordered" evidence="3">
    <location>
        <begin position="1"/>
        <end position="33"/>
    </location>
</feature>
<feature type="compositionally biased region" description="Acidic residues" evidence="3">
    <location>
        <begin position="13"/>
        <end position="29"/>
    </location>
</feature>
<evidence type="ECO:0000256" key="3">
    <source>
        <dbReference type="SAM" id="MobiDB-lite"/>
    </source>
</evidence>
<dbReference type="PANTHER" id="PTHR10252">
    <property type="entry name" value="HISTONE-LIKE TRANSCRIPTION FACTOR CCAAT-RELATED"/>
    <property type="match status" value="1"/>
</dbReference>
<evidence type="ECO:0000313" key="5">
    <source>
        <dbReference type="Proteomes" id="UP000749559"/>
    </source>
</evidence>
<evidence type="ECO:0000256" key="2">
    <source>
        <dbReference type="ARBA" id="ARBA00023242"/>
    </source>
</evidence>
<feature type="compositionally biased region" description="Polar residues" evidence="3">
    <location>
        <begin position="1"/>
        <end position="11"/>
    </location>
</feature>
<dbReference type="OrthoDB" id="636685at2759"/>
<dbReference type="AlphaFoldDB" id="A0A8J1TNN0"/>
<dbReference type="InterPro" id="IPR009072">
    <property type="entry name" value="Histone-fold"/>
</dbReference>
<proteinExistence type="predicted"/>
<comment type="caution">
    <text evidence="4">The sequence shown here is derived from an EMBL/GenBank/DDBJ whole genome shotgun (WGS) entry which is preliminary data.</text>
</comment>
<dbReference type="Pfam" id="PF00808">
    <property type="entry name" value="CBFD_NFYB_HMF"/>
    <property type="match status" value="1"/>
</dbReference>
<comment type="subcellular location">
    <subcellularLocation>
        <location evidence="1">Nucleus</location>
    </subcellularLocation>
</comment>
<dbReference type="GO" id="GO:0046982">
    <property type="term" value="F:protein heterodimerization activity"/>
    <property type="evidence" value="ECO:0007669"/>
    <property type="project" value="InterPro"/>
</dbReference>
<sequence length="116" mass="13099">MADMENQQNVQPFEEEPTDPDGPEPETEEVEKTERIVRFPITRIKTIMKQDPDVNLASQEAVALIAKATEFFIGAMAKESYSFTLQGKRKTVQKKDIDNAIDVTDEFAFLEGTLDS</sequence>
<keyword evidence="2" id="KW-0539">Nucleus</keyword>
<dbReference type="CDD" id="cd22929">
    <property type="entry name" value="HFD_POLE4-like"/>
    <property type="match status" value="1"/>
</dbReference>
<name>A0A8J1TNN0_OWEFU</name>
<dbReference type="Gene3D" id="1.10.20.10">
    <property type="entry name" value="Histone, subunit A"/>
    <property type="match status" value="1"/>
</dbReference>
<protein>
    <submittedName>
        <fullName evidence="4">Uncharacterized protein</fullName>
    </submittedName>
</protein>
<organism evidence="4 5">
    <name type="scientific">Owenia fusiformis</name>
    <name type="common">Polychaete worm</name>
    <dbReference type="NCBI Taxonomy" id="6347"/>
    <lineage>
        <taxon>Eukaryota</taxon>
        <taxon>Metazoa</taxon>
        <taxon>Spiralia</taxon>
        <taxon>Lophotrochozoa</taxon>
        <taxon>Annelida</taxon>
        <taxon>Polychaeta</taxon>
        <taxon>Sedentaria</taxon>
        <taxon>Canalipalpata</taxon>
        <taxon>Sabellida</taxon>
        <taxon>Oweniida</taxon>
        <taxon>Oweniidae</taxon>
        <taxon>Owenia</taxon>
    </lineage>
</organism>
<accession>A0A8J1TNN0</accession>
<dbReference type="InterPro" id="IPR003958">
    <property type="entry name" value="CBFA_NFYB_domain"/>
</dbReference>
<dbReference type="InterPro" id="IPR050568">
    <property type="entry name" value="Transcr_DNA_Rep_Reg"/>
</dbReference>
<keyword evidence="5" id="KW-1185">Reference proteome</keyword>
<evidence type="ECO:0000313" key="4">
    <source>
        <dbReference type="EMBL" id="CAH1775230.1"/>
    </source>
</evidence>
<dbReference type="Proteomes" id="UP000749559">
    <property type="component" value="Unassembled WGS sequence"/>
</dbReference>
<dbReference type="GO" id="GO:0008622">
    <property type="term" value="C:epsilon DNA polymerase complex"/>
    <property type="evidence" value="ECO:0007669"/>
    <property type="project" value="TreeGrafter"/>
</dbReference>
<reference evidence="4" key="1">
    <citation type="submission" date="2022-03" db="EMBL/GenBank/DDBJ databases">
        <authorList>
            <person name="Martin C."/>
        </authorList>
    </citation>
    <scope>NUCLEOTIDE SEQUENCE</scope>
</reference>
<dbReference type="SUPFAM" id="SSF47113">
    <property type="entry name" value="Histone-fold"/>
    <property type="match status" value="1"/>
</dbReference>